<dbReference type="RefSeq" id="WP_095132912.1">
    <property type="nucleotide sequence ID" value="NZ_NIBG01000005.1"/>
</dbReference>
<name>A0A267MKM0_9FIRM</name>
<proteinExistence type="predicted"/>
<evidence type="ECO:0000313" key="1">
    <source>
        <dbReference type="EMBL" id="PAB59967.1"/>
    </source>
</evidence>
<sequence length="225" mass="26991">MLSENTIKKSIELAKEQSYFNKLNEEYKKIDGGKCAGCTNCCAESVHTYYVEFLNIYDYLMKNKDVYDILIPKIKKYYFEELYKNNKCPFLNEKGQCHIYEVRPLVCRLFGHYTEDEHEKNYMNVLETNKSIKKYLKEEYDLTVPEDVVNKKISYCSEFSTDSRLSKEDRLEIQENILNIDSKYFIMELIDEDYMNLGLVDWFMYKLYGTDIFNEKINRAKEICR</sequence>
<accession>A0A267MKM0</accession>
<dbReference type="Proteomes" id="UP000216024">
    <property type="component" value="Unassembled WGS sequence"/>
</dbReference>
<evidence type="ECO:0000313" key="2">
    <source>
        <dbReference type="Proteomes" id="UP000216024"/>
    </source>
</evidence>
<dbReference type="OrthoDB" id="9810361at2"/>
<dbReference type="Pfam" id="PF03692">
    <property type="entry name" value="CxxCxxCC"/>
    <property type="match status" value="1"/>
</dbReference>
<dbReference type="InterPro" id="IPR005358">
    <property type="entry name" value="Puta_zinc/iron-chelating_dom"/>
</dbReference>
<organism evidence="1 2">
    <name type="scientific">Anaeromicrobium sediminis</name>
    <dbReference type="NCBI Taxonomy" id="1478221"/>
    <lineage>
        <taxon>Bacteria</taxon>
        <taxon>Bacillati</taxon>
        <taxon>Bacillota</taxon>
        <taxon>Clostridia</taxon>
        <taxon>Peptostreptococcales</taxon>
        <taxon>Thermotaleaceae</taxon>
        <taxon>Anaeromicrobium</taxon>
    </lineage>
</organism>
<keyword evidence="2" id="KW-1185">Reference proteome</keyword>
<dbReference type="EMBL" id="NIBG01000005">
    <property type="protein sequence ID" value="PAB59967.1"/>
    <property type="molecule type" value="Genomic_DNA"/>
</dbReference>
<gene>
    <name evidence="1" type="ORF">CCE28_08420</name>
</gene>
<comment type="caution">
    <text evidence="1">The sequence shown here is derived from an EMBL/GenBank/DDBJ whole genome shotgun (WGS) entry which is preliminary data.</text>
</comment>
<dbReference type="AlphaFoldDB" id="A0A267MKM0"/>
<evidence type="ECO:0008006" key="3">
    <source>
        <dbReference type="Google" id="ProtNLM"/>
    </source>
</evidence>
<protein>
    <recommendedName>
        <fullName evidence="3">Zinc/iron-chelating domain-containing protein</fullName>
    </recommendedName>
</protein>
<reference evidence="1 2" key="1">
    <citation type="submission" date="2017-06" db="EMBL/GenBank/DDBJ databases">
        <title>Draft genome sequence of anaerobic fermentative bacterium Anaeromicrobium sediminis DY2726D isolated from West Pacific Ocean sediments.</title>
        <authorList>
            <person name="Zeng X."/>
        </authorList>
    </citation>
    <scope>NUCLEOTIDE SEQUENCE [LARGE SCALE GENOMIC DNA]</scope>
    <source>
        <strain evidence="1 2">DY2726D</strain>
    </source>
</reference>